<proteinExistence type="predicted"/>
<dbReference type="AlphaFoldDB" id="A0A382F0U6"/>
<protein>
    <submittedName>
        <fullName evidence="1">Uncharacterized protein</fullName>
    </submittedName>
</protein>
<sequence>MAEVNSNSPIHPDLYQRVSVKVEGQLPDFVKQDHPTFVAFLEAYYEYMEQLGKPIEVIGNLQNYVNLDKTTDDFLDYFKQQFGKDLPEAVFANANKPFVLKKLRDFYLSKGSEKSFRFLFRLLHKEEIDFYYPSEDMLRVSDGKYTKNKIIRVIDGSGTNAVYDLIGKQIRGTVSHAEAIVELIIKEKVGSTEVTTMYLSGVRNEFVINDTIVDGSNTYTVGSMVTGYNITNPGNNYIIGDVLTADGGVGDSDATIKVDSLTSGEIATITINDGGSGYVVGDVLTVDNNGVKDVDTRTASFVVKEVTYGSAIPLGAVTRIEIENKGRGYTGLPTISGGTGTGLAVTLTGDNIGGVKTLKINNGGFGYLTNPTIDFSAKGDGTATGTGIISGYENEYNVGWTGDDGFLSAGKYIQDSYYYQLFSYVITSGASIQNWRDIVKQTVHPAGMAMFGNVQLFGYASTTLNAHTFAPPGLPQQEYTIIFHEGSIEPPVVVQLPVNSCEGEIEYVFLLDADYLSVLDSEGDPPANEEWALVTEAITE</sequence>
<dbReference type="EMBL" id="UINC01047057">
    <property type="protein sequence ID" value="SVB55843.1"/>
    <property type="molecule type" value="Genomic_DNA"/>
</dbReference>
<gene>
    <name evidence="1" type="ORF">METZ01_LOCUS208697</name>
</gene>
<feature type="non-terminal residue" evidence="1">
    <location>
        <position position="540"/>
    </location>
</feature>
<organism evidence="1">
    <name type="scientific">marine metagenome</name>
    <dbReference type="NCBI Taxonomy" id="408172"/>
    <lineage>
        <taxon>unclassified sequences</taxon>
        <taxon>metagenomes</taxon>
        <taxon>ecological metagenomes</taxon>
    </lineage>
</organism>
<reference evidence="1" key="1">
    <citation type="submission" date="2018-05" db="EMBL/GenBank/DDBJ databases">
        <authorList>
            <person name="Lanie J.A."/>
            <person name="Ng W.-L."/>
            <person name="Kazmierczak K.M."/>
            <person name="Andrzejewski T.M."/>
            <person name="Davidsen T.M."/>
            <person name="Wayne K.J."/>
            <person name="Tettelin H."/>
            <person name="Glass J.I."/>
            <person name="Rusch D."/>
            <person name="Podicherti R."/>
            <person name="Tsui H.-C.T."/>
            <person name="Winkler M.E."/>
        </authorList>
    </citation>
    <scope>NUCLEOTIDE SEQUENCE</scope>
</reference>
<name>A0A382F0U6_9ZZZZ</name>
<evidence type="ECO:0000313" key="1">
    <source>
        <dbReference type="EMBL" id="SVB55843.1"/>
    </source>
</evidence>
<accession>A0A382F0U6</accession>